<dbReference type="GO" id="GO:0006152">
    <property type="term" value="P:purine nucleoside catabolic process"/>
    <property type="evidence" value="ECO:0007669"/>
    <property type="project" value="TreeGrafter"/>
</dbReference>
<dbReference type="GO" id="GO:0045437">
    <property type="term" value="F:uridine nucleosidase activity"/>
    <property type="evidence" value="ECO:0007669"/>
    <property type="project" value="UniProtKB-ARBA"/>
</dbReference>
<dbReference type="InterPro" id="IPR023186">
    <property type="entry name" value="IUNH"/>
</dbReference>
<reference evidence="4 5" key="1">
    <citation type="submission" date="2020-05" db="EMBL/GenBank/DDBJ databases">
        <title>Complete genome of Clostridium estertheticum subspecies estertheticum, isolated from Vacuum packed lamb meat from New Zealand imported to Switzerland.</title>
        <authorList>
            <person name="Wambui J."/>
            <person name="Stevens M.J.A."/>
            <person name="Stephan R."/>
        </authorList>
    </citation>
    <scope>NUCLEOTIDE SEQUENCE [LARGE SCALE GENOMIC DNA]</scope>
    <source>
        <strain evidence="4 5">CEST001</strain>
    </source>
</reference>
<gene>
    <name evidence="4" type="ORF">HLQ16_16580</name>
</gene>
<evidence type="ECO:0000256" key="2">
    <source>
        <dbReference type="ARBA" id="ARBA00023295"/>
    </source>
</evidence>
<keyword evidence="2" id="KW-0326">Glycosidase</keyword>
<dbReference type="PANTHER" id="PTHR12304">
    <property type="entry name" value="INOSINE-URIDINE PREFERRING NUCLEOSIDE HYDROLASE"/>
    <property type="match status" value="1"/>
</dbReference>
<name>A0A7Y3SYI0_9CLOT</name>
<dbReference type="CDD" id="cd02651">
    <property type="entry name" value="nuc_hydro_IU_UC_XIUA"/>
    <property type="match status" value="1"/>
</dbReference>
<proteinExistence type="predicted"/>
<evidence type="ECO:0000313" key="5">
    <source>
        <dbReference type="Proteomes" id="UP000531659"/>
    </source>
</evidence>
<dbReference type="AlphaFoldDB" id="A0A7Y3SYI0"/>
<dbReference type="RefSeq" id="WP_171298182.1">
    <property type="nucleotide sequence ID" value="NZ_CP087098.1"/>
</dbReference>
<dbReference type="PROSITE" id="PS01247">
    <property type="entry name" value="IUNH"/>
    <property type="match status" value="1"/>
</dbReference>
<dbReference type="SUPFAM" id="SSF53590">
    <property type="entry name" value="Nucleoside hydrolase"/>
    <property type="match status" value="1"/>
</dbReference>
<dbReference type="InterPro" id="IPR036452">
    <property type="entry name" value="Ribo_hydro-like"/>
</dbReference>
<sequence>MEKIILDVDPGHDDAIAILLAAKNPNIELVAITVVSGNQTLEKTTKNALDICSAVGINNVPVAAGMSVPMIRKKQVVANNIHGESGLDGPHFGKQTVNLDSRHAVDLIIEILLNSNNDITLVPTGPLSNIAMAMKKEPLIVPKIKQIVLMGGSYQLGNVTPSAEFNIHSDAEAAQVVFSCGRPIVMMGLDLTRQALATIEVVNRIKTLNNTASNLFVDLMEYFRMTQKKVFGFDSPPVHDPTTVAYLIDPTIIQTKPMNVEIETSSELTYGKTVCDYYGNTGKEPNALVATKLDFDKFWNLVYDTLKLY</sequence>
<evidence type="ECO:0000313" key="4">
    <source>
        <dbReference type="EMBL" id="NNU77552.1"/>
    </source>
</evidence>
<evidence type="ECO:0000256" key="1">
    <source>
        <dbReference type="ARBA" id="ARBA00022801"/>
    </source>
</evidence>
<dbReference type="Proteomes" id="UP000531659">
    <property type="component" value="Unassembled WGS sequence"/>
</dbReference>
<dbReference type="PANTHER" id="PTHR12304:SF4">
    <property type="entry name" value="URIDINE NUCLEOSIDASE"/>
    <property type="match status" value="1"/>
</dbReference>
<accession>A0A7Y3SYI0</accession>
<dbReference type="GO" id="GO:0005829">
    <property type="term" value="C:cytosol"/>
    <property type="evidence" value="ECO:0007669"/>
    <property type="project" value="TreeGrafter"/>
</dbReference>
<comment type="caution">
    <text evidence="4">The sequence shown here is derived from an EMBL/GenBank/DDBJ whole genome shotgun (WGS) entry which is preliminary data.</text>
</comment>
<dbReference type="Pfam" id="PF01156">
    <property type="entry name" value="IU_nuc_hydro"/>
    <property type="match status" value="1"/>
</dbReference>
<dbReference type="GO" id="GO:0008477">
    <property type="term" value="F:purine nucleosidase activity"/>
    <property type="evidence" value="ECO:0007669"/>
    <property type="project" value="TreeGrafter"/>
</dbReference>
<dbReference type="Gene3D" id="3.90.245.10">
    <property type="entry name" value="Ribonucleoside hydrolase-like"/>
    <property type="match status" value="1"/>
</dbReference>
<evidence type="ECO:0000259" key="3">
    <source>
        <dbReference type="Pfam" id="PF01156"/>
    </source>
</evidence>
<protein>
    <submittedName>
        <fullName evidence="4">Nucleoside hydrolase</fullName>
    </submittedName>
</protein>
<dbReference type="EMBL" id="JABEYB010000013">
    <property type="protein sequence ID" value="NNU77552.1"/>
    <property type="molecule type" value="Genomic_DNA"/>
</dbReference>
<feature type="domain" description="Inosine/uridine-preferring nucleoside hydrolase" evidence="3">
    <location>
        <begin position="4"/>
        <end position="300"/>
    </location>
</feature>
<keyword evidence="1 4" id="KW-0378">Hydrolase</keyword>
<organism evidence="4 5">
    <name type="scientific">Clostridium estertheticum</name>
    <dbReference type="NCBI Taxonomy" id="238834"/>
    <lineage>
        <taxon>Bacteria</taxon>
        <taxon>Bacillati</taxon>
        <taxon>Bacillota</taxon>
        <taxon>Clostridia</taxon>
        <taxon>Eubacteriales</taxon>
        <taxon>Clostridiaceae</taxon>
        <taxon>Clostridium</taxon>
    </lineage>
</organism>
<dbReference type="InterPro" id="IPR001910">
    <property type="entry name" value="Inosine/uridine_hydrolase_dom"/>
</dbReference>
<dbReference type="InterPro" id="IPR015910">
    <property type="entry name" value="I/U_nuclsd_hydro_CS"/>
</dbReference>